<proteinExistence type="predicted"/>
<comment type="subcellular location">
    <subcellularLocation>
        <location evidence="1">Nucleus</location>
    </subcellularLocation>
</comment>
<keyword evidence="2" id="KW-0433">Leucine-rich repeat</keyword>
<name>A0AAV6QL32_SOLSE</name>
<dbReference type="InterPro" id="IPR044640">
    <property type="entry name" value="RU2A"/>
</dbReference>
<dbReference type="GO" id="GO:0005634">
    <property type="term" value="C:nucleus"/>
    <property type="evidence" value="ECO:0007669"/>
    <property type="project" value="UniProtKB-SubCell"/>
</dbReference>
<dbReference type="InterPro" id="IPR001611">
    <property type="entry name" value="Leu-rich_rpt"/>
</dbReference>
<feature type="coiled-coil region" evidence="5">
    <location>
        <begin position="1199"/>
        <end position="1233"/>
    </location>
</feature>
<evidence type="ECO:0000256" key="5">
    <source>
        <dbReference type="SAM" id="Coils"/>
    </source>
</evidence>
<dbReference type="GO" id="GO:0000398">
    <property type="term" value="P:mRNA splicing, via spliceosome"/>
    <property type="evidence" value="ECO:0007669"/>
    <property type="project" value="InterPro"/>
</dbReference>
<feature type="region of interest" description="Disordered" evidence="6">
    <location>
        <begin position="358"/>
        <end position="380"/>
    </location>
</feature>
<dbReference type="PANTHER" id="PTHR10552:SF6">
    <property type="entry name" value="U2 SMALL NUCLEAR RIBONUCLEOPROTEIN A"/>
    <property type="match status" value="1"/>
</dbReference>
<feature type="compositionally biased region" description="Low complexity" evidence="6">
    <location>
        <begin position="359"/>
        <end position="376"/>
    </location>
</feature>
<comment type="caution">
    <text evidence="7">The sequence shown here is derived from an EMBL/GenBank/DDBJ whole genome shotgun (WGS) entry which is preliminary data.</text>
</comment>
<dbReference type="SMART" id="SM00365">
    <property type="entry name" value="LRR_SD22"/>
    <property type="match status" value="3"/>
</dbReference>
<feature type="coiled-coil region" evidence="5">
    <location>
        <begin position="234"/>
        <end position="268"/>
    </location>
</feature>
<keyword evidence="5" id="KW-0175">Coiled coil</keyword>
<feature type="coiled-coil region" evidence="5">
    <location>
        <begin position="1102"/>
        <end position="1129"/>
    </location>
</feature>
<evidence type="ECO:0000256" key="2">
    <source>
        <dbReference type="ARBA" id="ARBA00022614"/>
    </source>
</evidence>
<feature type="coiled-coil region" evidence="5">
    <location>
        <begin position="515"/>
        <end position="663"/>
    </location>
</feature>
<feature type="region of interest" description="Disordered" evidence="6">
    <location>
        <begin position="922"/>
        <end position="1052"/>
    </location>
</feature>
<reference evidence="7 8" key="1">
    <citation type="journal article" date="2021" name="Sci. Rep.">
        <title>Chromosome anchoring in Senegalese sole (Solea senegalensis) reveals sex-associated markers and genome rearrangements in flatfish.</title>
        <authorList>
            <person name="Guerrero-Cozar I."/>
            <person name="Gomez-Garrido J."/>
            <person name="Berbel C."/>
            <person name="Martinez-Blanch J.F."/>
            <person name="Alioto T."/>
            <person name="Claros M.G."/>
            <person name="Gagnaire P.A."/>
            <person name="Manchado M."/>
        </authorList>
    </citation>
    <scope>NUCLEOTIDE SEQUENCE [LARGE SCALE GENOMIC DNA]</scope>
    <source>
        <strain evidence="7">Sse05_10M</strain>
    </source>
</reference>
<dbReference type="EMBL" id="JAGKHQ010000017">
    <property type="protein sequence ID" value="KAG7491106.1"/>
    <property type="molecule type" value="Genomic_DNA"/>
</dbReference>
<evidence type="ECO:0000313" key="8">
    <source>
        <dbReference type="Proteomes" id="UP000693946"/>
    </source>
</evidence>
<organism evidence="7 8">
    <name type="scientific">Solea senegalensis</name>
    <name type="common">Senegalese sole</name>
    <dbReference type="NCBI Taxonomy" id="28829"/>
    <lineage>
        <taxon>Eukaryota</taxon>
        <taxon>Metazoa</taxon>
        <taxon>Chordata</taxon>
        <taxon>Craniata</taxon>
        <taxon>Vertebrata</taxon>
        <taxon>Euteleostomi</taxon>
        <taxon>Actinopterygii</taxon>
        <taxon>Neopterygii</taxon>
        <taxon>Teleostei</taxon>
        <taxon>Neoteleostei</taxon>
        <taxon>Acanthomorphata</taxon>
        <taxon>Carangaria</taxon>
        <taxon>Pleuronectiformes</taxon>
        <taxon>Pleuronectoidei</taxon>
        <taxon>Soleidae</taxon>
        <taxon>Solea</taxon>
    </lineage>
</organism>
<protein>
    <submittedName>
        <fullName evidence="7">Centriolin-like isoform X1</fullName>
    </submittedName>
</protein>
<feature type="coiled-coil region" evidence="5">
    <location>
        <begin position="1553"/>
        <end position="1611"/>
    </location>
</feature>
<dbReference type="PROSITE" id="PS51450">
    <property type="entry name" value="LRR"/>
    <property type="match status" value="4"/>
</dbReference>
<dbReference type="Pfam" id="PF14580">
    <property type="entry name" value="LRR_9"/>
    <property type="match status" value="1"/>
</dbReference>
<accession>A0AAV6QL32</accession>
<feature type="coiled-coil region" evidence="5">
    <location>
        <begin position="1262"/>
        <end position="1513"/>
    </location>
</feature>
<dbReference type="PANTHER" id="PTHR10552">
    <property type="entry name" value="U2 SMALL NUCLEAR RIBONUCLEOPROTEIN A"/>
    <property type="match status" value="1"/>
</dbReference>
<evidence type="ECO:0000256" key="1">
    <source>
        <dbReference type="ARBA" id="ARBA00004123"/>
    </source>
</evidence>
<evidence type="ECO:0000256" key="6">
    <source>
        <dbReference type="SAM" id="MobiDB-lite"/>
    </source>
</evidence>
<evidence type="ECO:0000313" key="7">
    <source>
        <dbReference type="EMBL" id="KAG7491106.1"/>
    </source>
</evidence>
<sequence length="1788" mass="207101">MDEGALVSMATVALPMLSDPDTEMEEQSEAGGGADPQENRGGIRFITEELLLKLTGCPSLSLVRSLNLSSSAGDKRIKFIENLHGCQHLQVLKLNHNVIQRMERLNTLSQLRELQLAHNNIQKIEGLEHLSNLRHLNLSYNRIGHIPMWLGKRLQSLCSLHLQHNLITSLYEVSRLRSLKSLSELSVIGNPASSLTHSRLFLLYHLRTLDRLDDLPVSQEERGHAYQRFNTEELERLQWEVDSSQSQLSRLQLEQQAAITQLHQQEETNQTLTAQTQKQQHAHTLLEQELHTKSQLLEKTTAELTRAFHRLYELEQELTFYKLDTKLSPLPYCSSQGVDAVAESPYIGKARHIRNTITSTPRNSFSSSSPSPSLQSQEGSDAYTDLEMRHPLLNDCRTQQNAAEAELPQIAHQTEKQLQVEFKVVNESTAHVQQEALLCHVISRVLVLQQLRDKAEDTQRQMERWMTETQRDELKTQDNSDPQHLSLAHVTTVQSTAQHLLYRMSRSQGELEGRLDDMLSRIALEAQEIKELEQQLTDGQILANEALQKDLKGIICGLQEYLRGLREQARHAQQQVHSLQDENQSLQLHLDDTQRHCKQLEHAARTHTQEMSVQQQELSMLQMETQALRDRQVESSRQQAELEEELEQLREELNRQVTLGQLEHEAMQAAVEKEKGIGGVKESQLQSIIDTLQEDKSSVQYITYRLQVQLDHTTAELHQTRTQFTEARAHLDWTRIKLDQFTEALLDNQGVQIGTEELSEDSHSLVGPEDMLSRSVERLFRTLQQTRTSRDQMKNDHNYSQQLIATLQTQLAQNQNHITQLEAQLETQGKDQVSHCVQQDQETDWKLKEDLQRLREQLQRSYKRNRHLELELEQNRLHLEEVQQQKDTLLQQRTDEEVDGSSHQDKHMHTVEELNADLAEAQRHTHRLRQQLDQDRNKTKTRNRSGTRPEEEGKWCYIPPGHSVHSMGSQGTQDSGLGLQYLSSPERGQHQGRPPSGGGYWVYIPTTNMDSDRAAASECRDSRGDSDTDRHTTGGAPPHHPSPPDPAEGISVDFSHCHTPLVGPAWLLCGSPVALVSTRTPGGSALHCNVPEHRDTEEKLVCECLHTEAERLDKEKKKLRLETKQIRHTLRRHRSVLQVCDEVECVEKTLLKRRAELRQADKLLLEAQSCIHNTRDQASSAQWEANEWQRRAQDSATCLQEATQQVGELQEEVEDLRRRKQKVEQTVSEVGEVLKNREKEFQQLGTKIRSATDRLSNLLSDCQEAQKGLDSIHTQVEQQEQRLVQRREEHQTALNRVKEVREEEQQLQRTVKELLEQQEVLLRQKRSTVTAVKEDEQKLLTLQSEIHTHRAELKEVLQELLAEQQALEKVKTKHTQSSQRLHVKKDELDRVRDELDTMMDKLDRERGEVDRTQAELDGIKEEVENRKSELGRTQQDVDRKVKELYQVQEEVDRKKRELAGLQQEMESHIKEAESFLKQMKQQQTELQELQEKLSRTQEEKKSLQEQCKHLEARRRHADRCLSAVEVELAKQREEHSHAQLLKQEVVRDTAATKEQLNENSELLSMLNKRVEERKKQLLTLEQEEQHRAGILKELQEEVEHKQAVCRNLEEVQTAVCRLEDRGRHLQQFHQLSVEVQERERKLLHKEEGLNQQRQELQVREEELNLREAELLCLKGKEMPKKQEELHEKEQELDHSRGMLLEDDESFSLSTAGPISALSPQISGEEERWKAELQREQLRQQEDRLKARLRCSLWKQQETLKVRRLETEDSLLGLRDKVDKLDSLLSHSH</sequence>
<dbReference type="InterPro" id="IPR003591">
    <property type="entry name" value="Leu-rich_rpt_typical-subtyp"/>
</dbReference>
<gene>
    <name evidence="7" type="ORF">JOB18_048806</name>
</gene>
<keyword evidence="3" id="KW-0677">Repeat</keyword>
<feature type="compositionally biased region" description="Polar residues" evidence="6">
    <location>
        <begin position="966"/>
        <end position="975"/>
    </location>
</feature>
<evidence type="ECO:0000256" key="4">
    <source>
        <dbReference type="ARBA" id="ARBA00023242"/>
    </source>
</evidence>
<feature type="region of interest" description="Disordered" evidence="6">
    <location>
        <begin position="16"/>
        <end position="40"/>
    </location>
</feature>
<evidence type="ECO:0000256" key="3">
    <source>
        <dbReference type="ARBA" id="ARBA00022737"/>
    </source>
</evidence>
<keyword evidence="8" id="KW-1185">Reference proteome</keyword>
<dbReference type="GO" id="GO:0030620">
    <property type="term" value="F:U2 snRNA binding"/>
    <property type="evidence" value="ECO:0007669"/>
    <property type="project" value="InterPro"/>
</dbReference>
<feature type="compositionally biased region" description="Basic and acidic residues" evidence="6">
    <location>
        <begin position="1010"/>
        <end position="1032"/>
    </location>
</feature>
<dbReference type="SMART" id="SM00369">
    <property type="entry name" value="LRR_TYP"/>
    <property type="match status" value="3"/>
</dbReference>
<keyword evidence="4" id="KW-0539">Nucleus</keyword>
<dbReference type="Proteomes" id="UP000693946">
    <property type="component" value="Linkage Group LG5"/>
</dbReference>